<organism evidence="2">
    <name type="scientific">Pelagomonas calceolata</name>
    <dbReference type="NCBI Taxonomy" id="35677"/>
    <lineage>
        <taxon>Eukaryota</taxon>
        <taxon>Sar</taxon>
        <taxon>Stramenopiles</taxon>
        <taxon>Ochrophyta</taxon>
        <taxon>Pelagophyceae</taxon>
        <taxon>Pelagomonadales</taxon>
        <taxon>Pelagomonadaceae</taxon>
        <taxon>Pelagomonas</taxon>
    </lineage>
</organism>
<feature type="chain" id="PRO_5031259909" description="Glycosyl hydrolase family 32 N-terminal domain-containing protein" evidence="1">
    <location>
        <begin position="27"/>
        <end position="616"/>
    </location>
</feature>
<accession>A0A7S3ZVM6</accession>
<feature type="signal peptide" evidence="1">
    <location>
        <begin position="1"/>
        <end position="26"/>
    </location>
</feature>
<name>A0A7S3ZVM6_9STRA</name>
<proteinExistence type="predicted"/>
<keyword evidence="1" id="KW-0732">Signal</keyword>
<sequence>MTRARSISWAVVGCLASWAAPGCVDTTPRAPPVAANADPRSGITLPREWPPRDTEFINRVASDPPQAPRAPDTPPYCSLPGVRRVDGGRQLFVDDYLVDWARTRNVTRTWGRLRLKTPAVLTPNQGMDASCHQARCKGMRTARPFGGGSLYDPARRRLLLWYRCGWRGGPYHGVPGGRTCVATSRDGLRFERPKLATSFSPAPDRRALRPRSPKVVRPARGTNVVLATAHVEAFEVAYDFLRTPPRFVALRMEYMTGGRRYREYTPYVSADGLAWTNPKGDGWRSPGVLADRSTFFLNPLRRDPVWAFSLRENLCRGGPSRHMRARRLFEAPHAEAPLRRIAMRGGRPLYGAYFQCEPLLEGDAAVPWFAVDRDDCAFEQCDVYNVDGVAYESILVHGLALLHGPAVGGELKNNSAHVGFSRDGFHITRPDDRRPFLDVPEGWWNVQLASGSPIVAGLGSREERLYFYVGYGFGKGGGKSVYKDYEERTALATLRRDGFARLQATNGTATTRPLAFSFVSGPRYLWVNADVKGGLKVRVLSDAGAPLCGRAANITGPADATRRRLLLVSDLAERAIRFEFRLEDAALYAFWVAGPDGKSGGFLAGGALGHGSLVDE</sequence>
<gene>
    <name evidence="2" type="ORF">PCAL00307_LOCUS10572</name>
</gene>
<evidence type="ECO:0000256" key="1">
    <source>
        <dbReference type="SAM" id="SignalP"/>
    </source>
</evidence>
<evidence type="ECO:0008006" key="3">
    <source>
        <dbReference type="Google" id="ProtNLM"/>
    </source>
</evidence>
<evidence type="ECO:0000313" key="2">
    <source>
        <dbReference type="EMBL" id="CAE0695136.1"/>
    </source>
</evidence>
<protein>
    <recommendedName>
        <fullName evidence="3">Glycosyl hydrolase family 32 N-terminal domain-containing protein</fullName>
    </recommendedName>
</protein>
<dbReference type="EMBL" id="HBIW01012315">
    <property type="protein sequence ID" value="CAE0695136.1"/>
    <property type="molecule type" value="Transcribed_RNA"/>
</dbReference>
<reference evidence="2" key="1">
    <citation type="submission" date="2021-01" db="EMBL/GenBank/DDBJ databases">
        <authorList>
            <person name="Corre E."/>
            <person name="Pelletier E."/>
            <person name="Niang G."/>
            <person name="Scheremetjew M."/>
            <person name="Finn R."/>
            <person name="Kale V."/>
            <person name="Holt S."/>
            <person name="Cochrane G."/>
            <person name="Meng A."/>
            <person name="Brown T."/>
            <person name="Cohen L."/>
        </authorList>
    </citation>
    <scope>NUCLEOTIDE SEQUENCE</scope>
    <source>
        <strain evidence="2">CCMP1756</strain>
    </source>
</reference>
<dbReference type="AlphaFoldDB" id="A0A7S3ZVM6"/>